<dbReference type="KEGG" id="faf:OE104_00260"/>
<feature type="transmembrane region" description="Helical" evidence="1">
    <location>
        <begin position="141"/>
        <end position="161"/>
    </location>
</feature>
<dbReference type="PANTHER" id="PTHR36833:SF1">
    <property type="entry name" value="INTEGRAL MEMBRANE TRANSPORT PROTEIN"/>
    <property type="match status" value="1"/>
</dbReference>
<dbReference type="RefSeq" id="WP_275417633.1">
    <property type="nucleotide sequence ID" value="NZ_CP106878.1"/>
</dbReference>
<proteinExistence type="predicted"/>
<evidence type="ECO:0000256" key="1">
    <source>
        <dbReference type="SAM" id="Phobius"/>
    </source>
</evidence>
<evidence type="ECO:0000313" key="2">
    <source>
        <dbReference type="EMBL" id="WAA09851.1"/>
    </source>
</evidence>
<name>A0A9E8LVE9_9BACI</name>
<dbReference type="EMBL" id="CP106878">
    <property type="protein sequence ID" value="WAA09851.1"/>
    <property type="molecule type" value="Genomic_DNA"/>
</dbReference>
<organism evidence="2 3">
    <name type="scientific">Fervidibacillus albus</name>
    <dbReference type="NCBI Taxonomy" id="2980026"/>
    <lineage>
        <taxon>Bacteria</taxon>
        <taxon>Bacillati</taxon>
        <taxon>Bacillota</taxon>
        <taxon>Bacilli</taxon>
        <taxon>Bacillales</taxon>
        <taxon>Bacillaceae</taxon>
        <taxon>Fervidibacillus</taxon>
    </lineage>
</organism>
<gene>
    <name evidence="2" type="ORF">OE104_00260</name>
</gene>
<feature type="transmembrane region" description="Helical" evidence="1">
    <location>
        <begin position="200"/>
        <end position="220"/>
    </location>
</feature>
<feature type="transmembrane region" description="Helical" evidence="1">
    <location>
        <begin position="232"/>
        <end position="252"/>
    </location>
</feature>
<dbReference type="InterPro" id="IPR010390">
    <property type="entry name" value="ABC-2_transporter-like"/>
</dbReference>
<protein>
    <submittedName>
        <fullName evidence="2">ABC transporter permease</fullName>
    </submittedName>
</protein>
<keyword evidence="1" id="KW-0812">Transmembrane</keyword>
<keyword evidence="3" id="KW-1185">Reference proteome</keyword>
<dbReference type="Proteomes" id="UP001164718">
    <property type="component" value="Chromosome"/>
</dbReference>
<dbReference type="AlphaFoldDB" id="A0A9E8LVE9"/>
<sequence>MFTAKRNIDLFKHFSAIHFKKMRYFGMNTITELITNILFIVMNILFWQTIYNYQLNLSWTYQQMLVFLAYGELFYAFKNGFFQATTKFWVLIVTGKIDAYLIRPVNPVYRIIIANMDFMELVKGSFMFVFLLIISKVNFHFSFLVFSIIICFIATFIYSLIELILGYLSFQFGKIEVVFELIDSLVRFNKYPLNILPKGFFYFFIFGLPLAFISTFPALITIDQLKLSTCLYLFLLSVLLLFFWLGLHQFFWQRGLKSYESYNG</sequence>
<accession>A0A9E8LVE9</accession>
<feature type="transmembrane region" description="Helical" evidence="1">
    <location>
        <begin position="108"/>
        <end position="134"/>
    </location>
</feature>
<reference evidence="2" key="1">
    <citation type="submission" date="2022-09" db="EMBL/GenBank/DDBJ databases">
        <title>Complete Genomes of Fervidibacillus albus and Fervidibacillus halotolerans isolated from tidal flat sediments.</title>
        <authorList>
            <person name="Kwon K.K."/>
            <person name="Yang S.-H."/>
            <person name="Park M.J."/>
            <person name="Oh H.-M."/>
        </authorList>
    </citation>
    <scope>NUCLEOTIDE SEQUENCE</scope>
    <source>
        <strain evidence="2">MEBiC13591</strain>
    </source>
</reference>
<dbReference type="Pfam" id="PF06182">
    <property type="entry name" value="ABC2_membrane_6"/>
    <property type="match status" value="1"/>
</dbReference>
<dbReference type="PANTHER" id="PTHR36833">
    <property type="entry name" value="SLR0610 PROTEIN-RELATED"/>
    <property type="match status" value="1"/>
</dbReference>
<keyword evidence="1" id="KW-1133">Transmembrane helix</keyword>
<evidence type="ECO:0000313" key="3">
    <source>
        <dbReference type="Proteomes" id="UP001164718"/>
    </source>
</evidence>
<feature type="transmembrane region" description="Helical" evidence="1">
    <location>
        <begin position="24"/>
        <end position="47"/>
    </location>
</feature>
<keyword evidence="1" id="KW-0472">Membrane</keyword>